<dbReference type="Gene3D" id="2.102.10.10">
    <property type="entry name" value="Rieske [2Fe-2S] iron-sulphur domain"/>
    <property type="match status" value="1"/>
</dbReference>
<dbReference type="PANTHER" id="PTHR10134">
    <property type="entry name" value="CYTOCHROME B-C1 COMPLEX SUBUNIT RIESKE, MITOCHONDRIAL"/>
    <property type="match status" value="1"/>
</dbReference>
<dbReference type="Proteomes" id="UP001596302">
    <property type="component" value="Unassembled WGS sequence"/>
</dbReference>
<evidence type="ECO:0000259" key="10">
    <source>
        <dbReference type="PROSITE" id="PS51296"/>
    </source>
</evidence>
<evidence type="ECO:0000256" key="6">
    <source>
        <dbReference type="ARBA" id="ARBA00023014"/>
    </source>
</evidence>
<evidence type="ECO:0000313" key="11">
    <source>
        <dbReference type="EMBL" id="MFC5994171.1"/>
    </source>
</evidence>
<evidence type="ECO:0000256" key="4">
    <source>
        <dbReference type="ARBA" id="ARBA00022723"/>
    </source>
</evidence>
<dbReference type="Pfam" id="PF00355">
    <property type="entry name" value="Rieske"/>
    <property type="match status" value="1"/>
</dbReference>
<dbReference type="InterPro" id="IPR005805">
    <property type="entry name" value="Rieske_Fe-S_prot_C"/>
</dbReference>
<proteinExistence type="predicted"/>
<dbReference type="CDD" id="cd03467">
    <property type="entry name" value="Rieske"/>
    <property type="match status" value="1"/>
</dbReference>
<comment type="function">
    <text evidence="1">Iron-sulfur subunit of the cytochrome bc1 complex, an essential component of the respiratory electron transport chain required for ATP synthesis. The bc1 complex catalyzes the oxidation of menaquinol and the reduction of cytochrome c in the respiratory chain. The bc1 complex operates through a Q-cycle mechanism that couples electron transfer to generation of the proton gradient that drives ATP synthesis.</text>
</comment>
<keyword evidence="3" id="KW-0001">2Fe-2S</keyword>
<protein>
    <recommendedName>
        <fullName evidence="2">Cytochrome bc1 complex Rieske iron-sulfur subunit</fullName>
    </recommendedName>
    <alternativeName>
        <fullName evidence="8">Cytochrome bc1 reductase complex subunit QcrA</fullName>
    </alternativeName>
</protein>
<keyword evidence="7" id="KW-1015">Disulfide bond</keyword>
<accession>A0ABW1J099</accession>
<name>A0ABW1J099_9PSEU</name>
<keyword evidence="4" id="KW-0479">Metal-binding</keyword>
<comment type="cofactor">
    <cofactor evidence="9">
        <name>[2Fe-2S] cluster</name>
        <dbReference type="ChEBI" id="CHEBI:190135"/>
    </cofactor>
</comment>
<evidence type="ECO:0000256" key="1">
    <source>
        <dbReference type="ARBA" id="ARBA00002494"/>
    </source>
</evidence>
<reference evidence="12" key="1">
    <citation type="journal article" date="2019" name="Int. J. Syst. Evol. Microbiol.">
        <title>The Global Catalogue of Microorganisms (GCM) 10K type strain sequencing project: providing services to taxonomists for standard genome sequencing and annotation.</title>
        <authorList>
            <consortium name="The Broad Institute Genomics Platform"/>
            <consortium name="The Broad Institute Genome Sequencing Center for Infectious Disease"/>
            <person name="Wu L."/>
            <person name="Ma J."/>
        </authorList>
    </citation>
    <scope>NUCLEOTIDE SEQUENCE [LARGE SCALE GENOMIC DNA]</scope>
    <source>
        <strain evidence="12">CCM 8391</strain>
    </source>
</reference>
<evidence type="ECO:0000256" key="3">
    <source>
        <dbReference type="ARBA" id="ARBA00022714"/>
    </source>
</evidence>
<keyword evidence="6" id="KW-0411">Iron-sulfur</keyword>
<dbReference type="SUPFAM" id="SSF50022">
    <property type="entry name" value="ISP domain"/>
    <property type="match status" value="1"/>
</dbReference>
<sequence length="104" mass="10633">MRRRDPHRPGGPPISTAAVPVGGGIVLRGPDVVITQPTAGTFVAFSAICTHEGCRIHAVAGGTINCFCHGSRFRISDGAVVGGPARDPLPQVPIRVADGSIDLG</sequence>
<organism evidence="11 12">
    <name type="scientific">Pseudonocardia hispaniensis</name>
    <dbReference type="NCBI Taxonomy" id="904933"/>
    <lineage>
        <taxon>Bacteria</taxon>
        <taxon>Bacillati</taxon>
        <taxon>Actinomycetota</taxon>
        <taxon>Actinomycetes</taxon>
        <taxon>Pseudonocardiales</taxon>
        <taxon>Pseudonocardiaceae</taxon>
        <taxon>Pseudonocardia</taxon>
    </lineage>
</organism>
<dbReference type="InterPro" id="IPR014349">
    <property type="entry name" value="Rieske_Fe-S_prot"/>
</dbReference>
<keyword evidence="5" id="KW-0408">Iron</keyword>
<keyword evidence="12" id="KW-1185">Reference proteome</keyword>
<dbReference type="InterPro" id="IPR017941">
    <property type="entry name" value="Rieske_2Fe-2S"/>
</dbReference>
<gene>
    <name evidence="11" type="ORF">ACFQE5_08100</name>
</gene>
<evidence type="ECO:0000256" key="7">
    <source>
        <dbReference type="ARBA" id="ARBA00023157"/>
    </source>
</evidence>
<comment type="caution">
    <text evidence="11">The sequence shown here is derived from an EMBL/GenBank/DDBJ whole genome shotgun (WGS) entry which is preliminary data.</text>
</comment>
<evidence type="ECO:0000256" key="5">
    <source>
        <dbReference type="ARBA" id="ARBA00023004"/>
    </source>
</evidence>
<dbReference type="PRINTS" id="PR00162">
    <property type="entry name" value="RIESKE"/>
</dbReference>
<evidence type="ECO:0000256" key="9">
    <source>
        <dbReference type="ARBA" id="ARBA00034078"/>
    </source>
</evidence>
<dbReference type="RefSeq" id="WP_379584212.1">
    <property type="nucleotide sequence ID" value="NZ_JBHSQW010000016.1"/>
</dbReference>
<dbReference type="PROSITE" id="PS51296">
    <property type="entry name" value="RIESKE"/>
    <property type="match status" value="1"/>
</dbReference>
<dbReference type="InterPro" id="IPR036922">
    <property type="entry name" value="Rieske_2Fe-2S_sf"/>
</dbReference>
<evidence type="ECO:0000313" key="12">
    <source>
        <dbReference type="Proteomes" id="UP001596302"/>
    </source>
</evidence>
<evidence type="ECO:0000256" key="2">
    <source>
        <dbReference type="ARBA" id="ARBA00015816"/>
    </source>
</evidence>
<feature type="domain" description="Rieske" evidence="10">
    <location>
        <begin position="11"/>
        <end position="103"/>
    </location>
</feature>
<evidence type="ECO:0000256" key="8">
    <source>
        <dbReference type="ARBA" id="ARBA00029586"/>
    </source>
</evidence>
<dbReference type="EMBL" id="JBHSQW010000016">
    <property type="protein sequence ID" value="MFC5994171.1"/>
    <property type="molecule type" value="Genomic_DNA"/>
</dbReference>